<dbReference type="InterPro" id="IPR036397">
    <property type="entry name" value="RNaseH_sf"/>
</dbReference>
<name>A0AAF5CQI6_STRER</name>
<accession>A0AAF5CQI6</accession>
<organism evidence="2 3">
    <name type="scientific">Strongyloides stercoralis</name>
    <name type="common">Threadworm</name>
    <dbReference type="NCBI Taxonomy" id="6248"/>
    <lineage>
        <taxon>Eukaryota</taxon>
        <taxon>Metazoa</taxon>
        <taxon>Ecdysozoa</taxon>
        <taxon>Nematoda</taxon>
        <taxon>Chromadorea</taxon>
        <taxon>Rhabditida</taxon>
        <taxon>Tylenchina</taxon>
        <taxon>Panagrolaimomorpha</taxon>
        <taxon>Strongyloidoidea</taxon>
        <taxon>Strongyloididae</taxon>
        <taxon>Strongyloides</taxon>
    </lineage>
</organism>
<dbReference type="InterPro" id="IPR052408">
    <property type="entry name" value="Exonuclease_MUT-7-like"/>
</dbReference>
<dbReference type="Gene3D" id="3.30.420.10">
    <property type="entry name" value="Ribonuclease H-like superfamily/Ribonuclease H"/>
    <property type="match status" value="1"/>
</dbReference>
<dbReference type="PANTHER" id="PTHR47765">
    <property type="entry name" value="3'-5' EXONUCLEASE DOMAIN-CONTAINING PROTEIN"/>
    <property type="match status" value="1"/>
</dbReference>
<feature type="domain" description="3'-5' exonuclease" evidence="1">
    <location>
        <begin position="457"/>
        <end position="652"/>
    </location>
</feature>
<keyword evidence="2" id="KW-1185">Reference proteome</keyword>
<dbReference type="Proteomes" id="UP000035681">
    <property type="component" value="Unplaced"/>
</dbReference>
<protein>
    <submittedName>
        <fullName evidence="3">3'-5' exonuclease domain-containing protein</fullName>
    </submittedName>
</protein>
<dbReference type="SMART" id="SM00474">
    <property type="entry name" value="35EXOc"/>
    <property type="match status" value="1"/>
</dbReference>
<dbReference type="AlphaFoldDB" id="A0AAF5CQI6"/>
<evidence type="ECO:0000313" key="2">
    <source>
        <dbReference type="Proteomes" id="UP000035681"/>
    </source>
</evidence>
<dbReference type="Pfam" id="PF01612">
    <property type="entry name" value="DNA_pol_A_exo1"/>
    <property type="match status" value="1"/>
</dbReference>
<sequence length="933" mass="109834">MGLCCGLKSNYDNYCGSVETSYRITTLYPNEPHYLLKFSNYKMVELSSTNDLLILNKLLKSIEEDTSTTDEKKDDFLINLFASVERELTCNQTVLFTYLLYHASDGGTSSGHSYIKNVVNIYERYLSITDVRSKWKTFLTNDVKIKIIEILSKKSLNFVRHILPSISNIFELTDADIRPYLRRTLSTMALQPEDNGFFFWCNYFEIYDSIGFHIYTLFILKKKITMGESNKVIEFFDKINEEKRNKIINFLDKLMPINVPFNKYSEMFYKKLRYLANKYSTQYKYLENIHEIFELRIIEKFISNIVKRFDVSKEAVMNTCIYKMMYRLLFQYVVYKKGIKNGESSTAFVNFYQHVLSDLDHCPDAFQTFIETFCDMKYGEEICFFTIFFMPKLEEYIGDKSKLFLCEESVTLNYKMKFNYLIETNVCIGELYNRTRQKTIITEKLEPVTNIFNNINVYLVENEKHFKEAMGWLYDAELIAVDTEFLPDIVGGGLCLCQIALSNGVLIFDAKKISVKKDCWKELINFLFANSTCPILFFDYKNDYKVLKKIVTNTDEKYHENSFKHIIDIQFLYINSLKEPLFKQFLENNPTADIDKVSLKEITKNVIGIDMDKEFQFAPWRMRPLSIDMIKYAAIDAFILILIYRKIKQIIKNDELFAKLEDVNKEVMVNKTPTVNGGVSKNFETKKKTKERSTITEIVQFLKNKSEIQSHKNTPKDFLLYVDSMILNLQPILLNLGFNINTKEVKNYGALRNVNTTILSVGKAVNQWKVNNRYNRIVSLKYTDSLEDKILFIFNELKVRLDEKLISQKCINCQSNDNVIVSRALLLFMYYDDFFKDSENHKNFPCLEEVNKENLQKDLVEEKEIGFYNLNEEMYYSNGFVIDVKSKKIMLHSEGKWKDLPQQKQNVFLKIYFTQNNFMFCCNCSTFSAYHKI</sequence>
<evidence type="ECO:0000259" key="1">
    <source>
        <dbReference type="SMART" id="SM00474"/>
    </source>
</evidence>
<reference evidence="3" key="1">
    <citation type="submission" date="2024-02" db="UniProtKB">
        <authorList>
            <consortium name="WormBaseParasite"/>
        </authorList>
    </citation>
    <scope>IDENTIFICATION</scope>
</reference>
<dbReference type="InterPro" id="IPR012337">
    <property type="entry name" value="RNaseH-like_sf"/>
</dbReference>
<proteinExistence type="predicted"/>
<dbReference type="PANTHER" id="PTHR47765:SF2">
    <property type="entry name" value="EXONUCLEASE MUT-7 HOMOLOG"/>
    <property type="match status" value="1"/>
</dbReference>
<dbReference type="GO" id="GO:0003676">
    <property type="term" value="F:nucleic acid binding"/>
    <property type="evidence" value="ECO:0007669"/>
    <property type="project" value="InterPro"/>
</dbReference>
<dbReference type="GO" id="GO:0006139">
    <property type="term" value="P:nucleobase-containing compound metabolic process"/>
    <property type="evidence" value="ECO:0007669"/>
    <property type="project" value="InterPro"/>
</dbReference>
<dbReference type="SUPFAM" id="SSF53098">
    <property type="entry name" value="Ribonuclease H-like"/>
    <property type="match status" value="1"/>
</dbReference>
<evidence type="ECO:0000313" key="3">
    <source>
        <dbReference type="WBParaSite" id="TCONS_00000252.p1"/>
    </source>
</evidence>
<dbReference type="InterPro" id="IPR002562">
    <property type="entry name" value="3'-5'_exonuclease_dom"/>
</dbReference>
<dbReference type="WBParaSite" id="TCONS_00000252.p1">
    <property type="protein sequence ID" value="TCONS_00000252.p1"/>
    <property type="gene ID" value="XLOC_000269"/>
</dbReference>
<dbReference type="GO" id="GO:0008408">
    <property type="term" value="F:3'-5' exonuclease activity"/>
    <property type="evidence" value="ECO:0007669"/>
    <property type="project" value="InterPro"/>
</dbReference>